<dbReference type="InterPro" id="IPR001296">
    <property type="entry name" value="Glyco_trans_1"/>
</dbReference>
<comment type="caution">
    <text evidence="2">The sequence shown here is derived from an EMBL/GenBank/DDBJ whole genome shotgun (WGS) entry which is preliminary data.</text>
</comment>
<dbReference type="EMBL" id="DXFT01000115">
    <property type="protein sequence ID" value="HIX03669.1"/>
    <property type="molecule type" value="Genomic_DNA"/>
</dbReference>
<dbReference type="SUPFAM" id="SSF53756">
    <property type="entry name" value="UDP-Glycosyltransferase/glycogen phosphorylase"/>
    <property type="match status" value="1"/>
</dbReference>
<proteinExistence type="predicted"/>
<dbReference type="PANTHER" id="PTHR12526:SF628">
    <property type="entry name" value="MANNOSYLGLUCOSYLGLYCERATE SYNTHASE"/>
    <property type="match status" value="1"/>
</dbReference>
<dbReference type="Proteomes" id="UP000824202">
    <property type="component" value="Unassembled WGS sequence"/>
</dbReference>
<dbReference type="Gene3D" id="3.40.50.2000">
    <property type="entry name" value="Glycogen Phosphorylase B"/>
    <property type="match status" value="2"/>
</dbReference>
<dbReference type="EC" id="2.4.-.-" evidence="2"/>
<organism evidence="2 3">
    <name type="scientific">Candidatus Odoribacter faecigallinarum</name>
    <dbReference type="NCBI Taxonomy" id="2838706"/>
    <lineage>
        <taxon>Bacteria</taxon>
        <taxon>Pseudomonadati</taxon>
        <taxon>Bacteroidota</taxon>
        <taxon>Bacteroidia</taxon>
        <taxon>Bacteroidales</taxon>
        <taxon>Odoribacteraceae</taxon>
        <taxon>Odoribacter</taxon>
    </lineage>
</organism>
<name>A0A9D2ABK3_9BACT</name>
<evidence type="ECO:0000313" key="2">
    <source>
        <dbReference type="EMBL" id="HIX03669.1"/>
    </source>
</evidence>
<keyword evidence="2" id="KW-0808">Transferase</keyword>
<evidence type="ECO:0000259" key="1">
    <source>
        <dbReference type="Pfam" id="PF00534"/>
    </source>
</evidence>
<gene>
    <name evidence="2" type="ORF">H9863_06085</name>
</gene>
<accession>A0A9D2ABK3</accession>
<evidence type="ECO:0000313" key="3">
    <source>
        <dbReference type="Proteomes" id="UP000824202"/>
    </source>
</evidence>
<keyword evidence="2" id="KW-0328">Glycosyltransferase</keyword>
<dbReference type="GO" id="GO:0016757">
    <property type="term" value="F:glycosyltransferase activity"/>
    <property type="evidence" value="ECO:0007669"/>
    <property type="project" value="UniProtKB-KW"/>
</dbReference>
<dbReference type="Pfam" id="PF00534">
    <property type="entry name" value="Glycos_transf_1"/>
    <property type="match status" value="1"/>
</dbReference>
<sequence>MNILFVNNSEVNPLNSGIQRITWVLAQAFSARGMKCYGANFETNTPATNTLFPDTQKLDFTERASAELAAFIRKYNITRVIVQECWPLKKLAVVSRATRQVEGCKLLYCYHSMPGKEFVPPSTRAELYRLLHGGNRMHALKKGIVALLPGGVYRRIVTRRARRDYSFIWEAADEIVLLSASYIPLVEQLAGKKDQTGKKFRAIGNSLSFQDYLPEEEILHKRKEVVIVSRLSERAKRLSKALKIWKQVEEGGRFPDWRLKIVGTGEDERYYRQLAKRLRLKQADFEGRQDSKPYYRRAAICMQTSAYEGFSMVVTEAQQMGAVPIVFETYPAINDVIQNGRNGVLVPPGNIEKFAGALERLMGNAEERERLARHAIADCQQFDEGHIIREWTACLA</sequence>
<reference evidence="2" key="1">
    <citation type="journal article" date="2021" name="PeerJ">
        <title>Extensive microbial diversity within the chicken gut microbiome revealed by metagenomics and culture.</title>
        <authorList>
            <person name="Gilroy R."/>
            <person name="Ravi A."/>
            <person name="Getino M."/>
            <person name="Pursley I."/>
            <person name="Horton D.L."/>
            <person name="Alikhan N.F."/>
            <person name="Baker D."/>
            <person name="Gharbi K."/>
            <person name="Hall N."/>
            <person name="Watson M."/>
            <person name="Adriaenssens E.M."/>
            <person name="Foster-Nyarko E."/>
            <person name="Jarju S."/>
            <person name="Secka A."/>
            <person name="Antonio M."/>
            <person name="Oren A."/>
            <person name="Chaudhuri R.R."/>
            <person name="La Ragione R."/>
            <person name="Hildebrand F."/>
            <person name="Pallen M.J."/>
        </authorList>
    </citation>
    <scope>NUCLEOTIDE SEQUENCE</scope>
    <source>
        <strain evidence="2">23274</strain>
    </source>
</reference>
<dbReference type="PANTHER" id="PTHR12526">
    <property type="entry name" value="GLYCOSYLTRANSFERASE"/>
    <property type="match status" value="1"/>
</dbReference>
<reference evidence="2" key="2">
    <citation type="submission" date="2021-04" db="EMBL/GenBank/DDBJ databases">
        <authorList>
            <person name="Gilroy R."/>
        </authorList>
    </citation>
    <scope>NUCLEOTIDE SEQUENCE</scope>
    <source>
        <strain evidence="2">23274</strain>
    </source>
</reference>
<dbReference type="AlphaFoldDB" id="A0A9D2ABK3"/>
<feature type="domain" description="Glycosyl transferase family 1" evidence="1">
    <location>
        <begin position="215"/>
        <end position="375"/>
    </location>
</feature>
<protein>
    <submittedName>
        <fullName evidence="2">Glycosyltransferase</fullName>
        <ecNumber evidence="2">2.4.-.-</ecNumber>
    </submittedName>
</protein>